<dbReference type="Proteomes" id="UP000070700">
    <property type="component" value="Unassembled WGS sequence"/>
</dbReference>
<reference evidence="6 7" key="1">
    <citation type="submission" date="2015-10" db="EMBL/GenBank/DDBJ databases">
        <title>Full genome of DAOMC 229536 Phialocephala scopiformis, a fungal endophyte of spruce producing the potent anti-insectan compound rugulosin.</title>
        <authorList>
            <consortium name="DOE Joint Genome Institute"/>
            <person name="Walker A.K."/>
            <person name="Frasz S.L."/>
            <person name="Seifert K.A."/>
            <person name="Miller J.D."/>
            <person name="Mondo S.J."/>
            <person name="Labutti K."/>
            <person name="Lipzen A."/>
            <person name="Dockter R."/>
            <person name="Kennedy M."/>
            <person name="Grigoriev I.V."/>
            <person name="Spatafora J.W."/>
        </authorList>
    </citation>
    <scope>NUCLEOTIDE SEQUENCE [LARGE SCALE GENOMIC DNA]</scope>
    <source>
        <strain evidence="6 7">CBS 120377</strain>
    </source>
</reference>
<dbReference type="SUPFAM" id="SSF53098">
    <property type="entry name" value="Ribonuclease H-like"/>
    <property type="match status" value="1"/>
</dbReference>
<dbReference type="OrthoDB" id="270189at2759"/>
<dbReference type="PANTHER" id="PTHR11046:SF0">
    <property type="entry name" value="OLIGORIBONUCLEASE, MITOCHONDRIAL"/>
    <property type="match status" value="1"/>
</dbReference>
<dbReference type="InterPro" id="IPR022894">
    <property type="entry name" value="Oligoribonuclease"/>
</dbReference>
<dbReference type="GO" id="GO:0005739">
    <property type="term" value="C:mitochondrion"/>
    <property type="evidence" value="ECO:0007669"/>
    <property type="project" value="TreeGrafter"/>
</dbReference>
<dbReference type="KEGG" id="psco:LY89DRAFT_600480"/>
<dbReference type="InterPro" id="IPR012337">
    <property type="entry name" value="RNaseH-like_sf"/>
</dbReference>
<dbReference type="RefSeq" id="XP_018062359.1">
    <property type="nucleotide sequence ID" value="XM_018210160.1"/>
</dbReference>
<dbReference type="Pfam" id="PF00929">
    <property type="entry name" value="RNase_T"/>
    <property type="match status" value="1"/>
</dbReference>
<dbReference type="FunCoup" id="A0A132B801">
    <property type="interactions" value="765"/>
</dbReference>
<dbReference type="CDD" id="cd06135">
    <property type="entry name" value="Orn"/>
    <property type="match status" value="1"/>
</dbReference>
<dbReference type="InterPro" id="IPR036397">
    <property type="entry name" value="RNaseH_sf"/>
</dbReference>
<keyword evidence="4 6" id="KW-0269">Exonuclease</keyword>
<feature type="domain" description="Exonuclease" evidence="5">
    <location>
        <begin position="9"/>
        <end position="187"/>
    </location>
</feature>
<dbReference type="GO" id="GO:0000175">
    <property type="term" value="F:3'-5'-RNA exonuclease activity"/>
    <property type="evidence" value="ECO:0007669"/>
    <property type="project" value="InterPro"/>
</dbReference>
<dbReference type="STRING" id="149040.A0A132B801"/>
<dbReference type="EMBL" id="KQ947437">
    <property type="protein sequence ID" value="KUJ08004.1"/>
    <property type="molecule type" value="Genomic_DNA"/>
</dbReference>
<dbReference type="GO" id="GO:0003676">
    <property type="term" value="F:nucleic acid binding"/>
    <property type="evidence" value="ECO:0007669"/>
    <property type="project" value="InterPro"/>
</dbReference>
<keyword evidence="3" id="KW-0378">Hydrolase</keyword>
<keyword evidence="7" id="KW-1185">Reference proteome</keyword>
<proteinExistence type="inferred from homology"/>
<protein>
    <submittedName>
        <fullName evidence="6">Exonuclease rnase t and DNA polymeras-like protein iii</fullName>
    </submittedName>
</protein>
<name>A0A132B801_MOLSC</name>
<gene>
    <name evidence="6" type="ORF">LY89DRAFT_600480</name>
</gene>
<evidence type="ECO:0000256" key="1">
    <source>
        <dbReference type="ARBA" id="ARBA00009921"/>
    </source>
</evidence>
<sequence length="195" mass="22307">MAEQDLNLPLVWIDCEMTGLDLENDVMIEIFCIITNGDLDVVDEEGWGVVVHQSKETMDKMDEWCTKTHGESGLTQAVLDSKTTPEQAATDLLSYIQKYVPEPRKALLAGNTVHADKAFLRKQPYKKVHDHFHHRILDVSTIKEAAIRWSSHEVLKEVPKKKNLHTAREDILESIAEAKYYKHAIFQHAETTKET</sequence>
<dbReference type="Gene3D" id="3.30.420.10">
    <property type="entry name" value="Ribonuclease H-like superfamily/Ribonuclease H"/>
    <property type="match status" value="1"/>
</dbReference>
<evidence type="ECO:0000259" key="5">
    <source>
        <dbReference type="SMART" id="SM00479"/>
    </source>
</evidence>
<evidence type="ECO:0000313" key="6">
    <source>
        <dbReference type="EMBL" id="KUJ08004.1"/>
    </source>
</evidence>
<accession>A0A132B801</accession>
<dbReference type="NCBIfam" id="NF003765">
    <property type="entry name" value="PRK05359.1"/>
    <property type="match status" value="1"/>
</dbReference>
<evidence type="ECO:0000256" key="4">
    <source>
        <dbReference type="ARBA" id="ARBA00022839"/>
    </source>
</evidence>
<dbReference type="InParanoid" id="A0A132B801"/>
<dbReference type="FunFam" id="3.30.420.10:FF:000003">
    <property type="entry name" value="Oligoribonuclease"/>
    <property type="match status" value="1"/>
</dbReference>
<dbReference type="PANTHER" id="PTHR11046">
    <property type="entry name" value="OLIGORIBONUCLEASE, MITOCHONDRIAL"/>
    <property type="match status" value="1"/>
</dbReference>
<keyword evidence="2" id="KW-0540">Nuclease</keyword>
<dbReference type="GeneID" id="28819886"/>
<evidence type="ECO:0000313" key="7">
    <source>
        <dbReference type="Proteomes" id="UP000070700"/>
    </source>
</evidence>
<comment type="similarity">
    <text evidence="1">Belongs to the oligoribonuclease family.</text>
</comment>
<evidence type="ECO:0000256" key="3">
    <source>
        <dbReference type="ARBA" id="ARBA00022801"/>
    </source>
</evidence>
<organism evidence="6 7">
    <name type="scientific">Mollisia scopiformis</name>
    <name type="common">Conifer needle endophyte fungus</name>
    <name type="synonym">Phialocephala scopiformis</name>
    <dbReference type="NCBI Taxonomy" id="149040"/>
    <lineage>
        <taxon>Eukaryota</taxon>
        <taxon>Fungi</taxon>
        <taxon>Dikarya</taxon>
        <taxon>Ascomycota</taxon>
        <taxon>Pezizomycotina</taxon>
        <taxon>Leotiomycetes</taxon>
        <taxon>Helotiales</taxon>
        <taxon>Mollisiaceae</taxon>
        <taxon>Mollisia</taxon>
    </lineage>
</organism>
<dbReference type="SMART" id="SM00479">
    <property type="entry name" value="EXOIII"/>
    <property type="match status" value="1"/>
</dbReference>
<dbReference type="InterPro" id="IPR013520">
    <property type="entry name" value="Ribonucl_H"/>
</dbReference>
<dbReference type="AlphaFoldDB" id="A0A132B801"/>
<evidence type="ECO:0000256" key="2">
    <source>
        <dbReference type="ARBA" id="ARBA00022722"/>
    </source>
</evidence>